<dbReference type="GO" id="GO:0031369">
    <property type="term" value="F:translation initiation factor binding"/>
    <property type="evidence" value="ECO:0007669"/>
    <property type="project" value="InterPro"/>
</dbReference>
<dbReference type="Pfam" id="PF01398">
    <property type="entry name" value="JAB"/>
    <property type="match status" value="1"/>
</dbReference>
<comment type="caution">
    <text evidence="6">The sequence shown here is derived from an EMBL/GenBank/DDBJ whole genome shotgun (WGS) entry which is preliminary data.</text>
</comment>
<dbReference type="InterPro" id="IPR027531">
    <property type="entry name" value="eIF3f"/>
</dbReference>
<evidence type="ECO:0000256" key="4">
    <source>
        <dbReference type="HAMAP-Rule" id="MF_03005"/>
    </source>
</evidence>
<comment type="subcellular location">
    <subcellularLocation>
        <location evidence="4">Cytoplasm</location>
    </subcellularLocation>
</comment>
<dbReference type="OrthoDB" id="25498at2759"/>
<dbReference type="KEGG" id="nau:109235397"/>
<comment type="similarity">
    <text evidence="4">Belongs to the eIF-3 subunit F family.</text>
</comment>
<sequence>MASSDHTILQFSPSSTSLSAKVHPLVIFNICDCYVRRPDQADRVIGTLLGSVLPDGTVDIRNSYAVPHSESQDQVALDIDYHHNMLSSHQKVNPKEVIVGWFSTGFGVTGGSALIHDFYSRETTNPIHLTVDTGFTNGEASVKGFVSVHLSIGDQPLAAQFQEVPLDLRMVEAERVGFDILKTTTVDKLPNDLEGMEASMQRLLSLIDDIYKYVDDVVEGRVPQDNKIGRFISDTVASLPKLSSQDFDKLINDGLQDQLLLLYLASLTRTQLSFAEKLNTAAQIL</sequence>
<dbReference type="OMA" id="EYFVHFH"/>
<dbReference type="GO" id="GO:0008237">
    <property type="term" value="F:metallopeptidase activity"/>
    <property type="evidence" value="ECO:0007669"/>
    <property type="project" value="InterPro"/>
</dbReference>
<keyword evidence="1 4" id="KW-0963">Cytoplasm</keyword>
<keyword evidence="3 4" id="KW-0648">Protein biosynthesis</keyword>
<evidence type="ECO:0000313" key="6">
    <source>
        <dbReference type="EMBL" id="OIS95984.1"/>
    </source>
</evidence>
<dbReference type="InterPro" id="IPR037518">
    <property type="entry name" value="MPN"/>
</dbReference>
<dbReference type="GO" id="GO:0071541">
    <property type="term" value="C:eukaryotic translation initiation factor 3 complex, eIF3m"/>
    <property type="evidence" value="ECO:0007669"/>
    <property type="project" value="TreeGrafter"/>
</dbReference>
<protein>
    <recommendedName>
        <fullName evidence="4">Eukaryotic translation initiation factor 3 subunit F</fullName>
        <shortName evidence="4">eIF3f</shortName>
    </recommendedName>
    <alternativeName>
        <fullName evidence="4">eIF-3-epsilon</fullName>
    </alternativeName>
</protein>
<gene>
    <name evidence="6" type="primary">TIF3F1_1</name>
    <name evidence="6" type="ORF">A4A49_07427</name>
</gene>
<evidence type="ECO:0000256" key="3">
    <source>
        <dbReference type="ARBA" id="ARBA00022917"/>
    </source>
</evidence>
<organism evidence="6 7">
    <name type="scientific">Nicotiana attenuata</name>
    <name type="common">Coyote tobacco</name>
    <dbReference type="NCBI Taxonomy" id="49451"/>
    <lineage>
        <taxon>Eukaryota</taxon>
        <taxon>Viridiplantae</taxon>
        <taxon>Streptophyta</taxon>
        <taxon>Embryophyta</taxon>
        <taxon>Tracheophyta</taxon>
        <taxon>Spermatophyta</taxon>
        <taxon>Magnoliopsida</taxon>
        <taxon>eudicotyledons</taxon>
        <taxon>Gunneridae</taxon>
        <taxon>Pentapetalae</taxon>
        <taxon>asterids</taxon>
        <taxon>lamiids</taxon>
        <taxon>Solanales</taxon>
        <taxon>Solanaceae</taxon>
        <taxon>Nicotianoideae</taxon>
        <taxon>Nicotianeae</taxon>
        <taxon>Nicotiana</taxon>
    </lineage>
</organism>
<comment type="function">
    <text evidence="4">Component of the eukaryotic translation initiation factor 3 (eIF-3) complex, which is involved in protein synthesis of a specialized repertoire of mRNAs and, together with other initiation factors, stimulates binding of mRNA and methionyl-tRNAi to the 40S ribosome. The eIF-3 complex specifically targets and initiates translation of a subset of mRNAs involved in cell proliferation.</text>
</comment>
<keyword evidence="2 4" id="KW-0396">Initiation factor</keyword>
<dbReference type="AlphaFoldDB" id="A0A1J6ILE4"/>
<dbReference type="EMBL" id="MJEQ01037194">
    <property type="protein sequence ID" value="OIS95984.1"/>
    <property type="molecule type" value="Genomic_DNA"/>
</dbReference>
<dbReference type="PANTHER" id="PTHR10540:SF6">
    <property type="entry name" value="EUKARYOTIC TRANSLATION INITIATION FACTOR 3 SUBUNIT F"/>
    <property type="match status" value="1"/>
</dbReference>
<dbReference type="Gene3D" id="3.40.140.10">
    <property type="entry name" value="Cytidine Deaminase, domain 2"/>
    <property type="match status" value="1"/>
</dbReference>
<dbReference type="GO" id="GO:0003743">
    <property type="term" value="F:translation initiation factor activity"/>
    <property type="evidence" value="ECO:0007669"/>
    <property type="project" value="UniProtKB-UniRule"/>
</dbReference>
<reference evidence="6" key="1">
    <citation type="submission" date="2016-11" db="EMBL/GenBank/DDBJ databases">
        <title>The genome of Nicotiana attenuata.</title>
        <authorList>
            <person name="Xu S."/>
            <person name="Brockmoeller T."/>
            <person name="Gaquerel E."/>
            <person name="Navarro A."/>
            <person name="Kuhl H."/>
            <person name="Gase K."/>
            <person name="Ling Z."/>
            <person name="Zhou W."/>
            <person name="Kreitzer C."/>
            <person name="Stanke M."/>
            <person name="Tang H."/>
            <person name="Lyons E."/>
            <person name="Pandey P."/>
            <person name="Pandey S.P."/>
            <person name="Timmermann B."/>
            <person name="Baldwin I.T."/>
        </authorList>
    </citation>
    <scope>NUCLEOTIDE SEQUENCE [LARGE SCALE GENOMIC DNA]</scope>
    <source>
        <strain evidence="6">UT</strain>
    </source>
</reference>
<dbReference type="STRING" id="49451.A0A1J6ILE4"/>
<feature type="domain" description="MPN" evidence="5">
    <location>
        <begin position="20"/>
        <end position="151"/>
    </location>
</feature>
<dbReference type="InterPro" id="IPR024969">
    <property type="entry name" value="EIF3F/CSN6-like_C"/>
</dbReference>
<comment type="subunit">
    <text evidence="4">Component of the eukaryotic translation initiation factor 3 (eIF-3) complex.</text>
</comment>
<dbReference type="InterPro" id="IPR000555">
    <property type="entry name" value="JAMM/MPN+_dom"/>
</dbReference>
<dbReference type="GeneID" id="109235397"/>
<dbReference type="Gramene" id="OIS95984">
    <property type="protein sequence ID" value="OIS95984"/>
    <property type="gene ID" value="A4A49_07427"/>
</dbReference>
<evidence type="ECO:0000313" key="7">
    <source>
        <dbReference type="Proteomes" id="UP000187609"/>
    </source>
</evidence>
<keyword evidence="7" id="KW-1185">Reference proteome</keyword>
<dbReference type="GO" id="GO:0001732">
    <property type="term" value="P:formation of cytoplasmic translation initiation complex"/>
    <property type="evidence" value="ECO:0007669"/>
    <property type="project" value="UniProtKB-UniRule"/>
</dbReference>
<dbReference type="PANTHER" id="PTHR10540">
    <property type="entry name" value="EUKARYOTIC TRANSLATION INITIATION FACTOR 3 SUBUNIT F-RELATED"/>
    <property type="match status" value="1"/>
</dbReference>
<dbReference type="GO" id="GO:0033290">
    <property type="term" value="C:eukaryotic 48S preinitiation complex"/>
    <property type="evidence" value="ECO:0007669"/>
    <property type="project" value="UniProtKB-UniRule"/>
</dbReference>
<evidence type="ECO:0000259" key="5">
    <source>
        <dbReference type="PROSITE" id="PS50249"/>
    </source>
</evidence>
<accession>A0A1J6ILE4</accession>
<dbReference type="CDD" id="cd08064">
    <property type="entry name" value="MPN_eIF3f"/>
    <property type="match status" value="1"/>
</dbReference>
<evidence type="ECO:0000256" key="1">
    <source>
        <dbReference type="ARBA" id="ARBA00022490"/>
    </source>
</evidence>
<evidence type="ECO:0000256" key="2">
    <source>
        <dbReference type="ARBA" id="ARBA00022540"/>
    </source>
</evidence>
<dbReference type="PROSITE" id="PS50249">
    <property type="entry name" value="MPN"/>
    <property type="match status" value="1"/>
</dbReference>
<dbReference type="SMR" id="A0A1J6ILE4"/>
<name>A0A1J6ILE4_NICAT</name>
<dbReference type="Proteomes" id="UP000187609">
    <property type="component" value="Unassembled WGS sequence"/>
</dbReference>
<proteinExistence type="inferred from homology"/>
<dbReference type="HAMAP" id="MF_03005">
    <property type="entry name" value="eIF3f"/>
    <property type="match status" value="1"/>
</dbReference>
<dbReference type="GO" id="GO:0016282">
    <property type="term" value="C:eukaryotic 43S preinitiation complex"/>
    <property type="evidence" value="ECO:0007669"/>
    <property type="project" value="UniProtKB-UniRule"/>
</dbReference>
<dbReference type="Pfam" id="PF13012">
    <property type="entry name" value="MitMem_reg"/>
    <property type="match status" value="1"/>
</dbReference>
<dbReference type="FunFam" id="3.40.140.10:FF:000034">
    <property type="entry name" value="Eukaryotic translation initiation factor 3 subunit F"/>
    <property type="match status" value="1"/>
</dbReference>
<dbReference type="SMART" id="SM00232">
    <property type="entry name" value="JAB_MPN"/>
    <property type="match status" value="1"/>
</dbReference>